<feature type="compositionally biased region" description="Basic and acidic residues" evidence="2">
    <location>
        <begin position="655"/>
        <end position="664"/>
    </location>
</feature>
<reference evidence="4" key="2">
    <citation type="submission" date="2025-08" db="UniProtKB">
        <authorList>
            <consortium name="Ensembl"/>
        </authorList>
    </citation>
    <scope>IDENTIFICATION</scope>
</reference>
<dbReference type="PANTHER" id="PTHR46345">
    <property type="entry name" value="INVERTED FORMIN-2"/>
    <property type="match status" value="1"/>
</dbReference>
<feature type="compositionally biased region" description="Polar residues" evidence="2">
    <location>
        <begin position="744"/>
        <end position="762"/>
    </location>
</feature>
<evidence type="ECO:0000256" key="1">
    <source>
        <dbReference type="SAM" id="Coils"/>
    </source>
</evidence>
<dbReference type="PROSITE" id="PS51444">
    <property type="entry name" value="FH2"/>
    <property type="match status" value="1"/>
</dbReference>
<accession>A0AAQ4NVS6</accession>
<protein>
    <submittedName>
        <fullName evidence="4">FH2 domain containing 4</fullName>
    </submittedName>
</protein>
<feature type="region of interest" description="Disordered" evidence="2">
    <location>
        <begin position="514"/>
        <end position="762"/>
    </location>
</feature>
<feature type="compositionally biased region" description="Acidic residues" evidence="2">
    <location>
        <begin position="554"/>
        <end position="568"/>
    </location>
</feature>
<feature type="compositionally biased region" description="Basic and acidic residues" evidence="2">
    <location>
        <begin position="611"/>
        <end position="622"/>
    </location>
</feature>
<feature type="domain" description="FH2" evidence="3">
    <location>
        <begin position="9"/>
        <end position="402"/>
    </location>
</feature>
<evidence type="ECO:0000259" key="3">
    <source>
        <dbReference type="PROSITE" id="PS51444"/>
    </source>
</evidence>
<reference evidence="4 5" key="1">
    <citation type="journal article" date="2021" name="G3 (Bethesda)">
        <title>Improved contiguity of the threespine stickleback genome using long-read sequencing.</title>
        <authorList>
            <person name="Nath S."/>
            <person name="Shaw D.E."/>
            <person name="White M.A."/>
        </authorList>
    </citation>
    <scope>NUCLEOTIDE SEQUENCE [LARGE SCALE GENOMIC DNA]</scope>
    <source>
        <strain evidence="4 5">Lake Benthic</strain>
    </source>
</reference>
<keyword evidence="1" id="KW-0175">Coiled coil</keyword>
<dbReference type="Pfam" id="PF02181">
    <property type="entry name" value="FH2"/>
    <property type="match status" value="1"/>
</dbReference>
<dbReference type="InterPro" id="IPR015425">
    <property type="entry name" value="FH2_Formin"/>
</dbReference>
<dbReference type="PANTHER" id="PTHR46345:SF7">
    <property type="entry name" value="FH2 DOMAIN CONTAINING 3-RELATED"/>
    <property type="match status" value="1"/>
</dbReference>
<dbReference type="SMART" id="SM00498">
    <property type="entry name" value="FH2"/>
    <property type="match status" value="1"/>
</dbReference>
<dbReference type="SUPFAM" id="SSF101447">
    <property type="entry name" value="Formin homology 2 domain (FH2 domain)"/>
    <property type="match status" value="1"/>
</dbReference>
<evidence type="ECO:0000256" key="2">
    <source>
        <dbReference type="SAM" id="MobiDB-lite"/>
    </source>
</evidence>
<proteinExistence type="predicted"/>
<evidence type="ECO:0000313" key="5">
    <source>
        <dbReference type="Proteomes" id="UP000007635"/>
    </source>
</evidence>
<organism evidence="4 5">
    <name type="scientific">Gasterosteus aculeatus aculeatus</name>
    <name type="common">three-spined stickleback</name>
    <dbReference type="NCBI Taxonomy" id="481459"/>
    <lineage>
        <taxon>Eukaryota</taxon>
        <taxon>Metazoa</taxon>
        <taxon>Chordata</taxon>
        <taxon>Craniata</taxon>
        <taxon>Vertebrata</taxon>
        <taxon>Euteleostomi</taxon>
        <taxon>Actinopterygii</taxon>
        <taxon>Neopterygii</taxon>
        <taxon>Teleostei</taxon>
        <taxon>Neoteleostei</taxon>
        <taxon>Acanthomorphata</taxon>
        <taxon>Eupercaria</taxon>
        <taxon>Perciformes</taxon>
        <taxon>Cottioidei</taxon>
        <taxon>Gasterosteales</taxon>
        <taxon>Gasterosteidae</taxon>
        <taxon>Gasterosteus</taxon>
    </lineage>
</organism>
<dbReference type="AlphaFoldDB" id="A0AAQ4NVS6"/>
<dbReference type="Gene3D" id="1.20.58.2220">
    <property type="entry name" value="Formin, FH2 domain"/>
    <property type="match status" value="1"/>
</dbReference>
<sequence length="795" mass="89103">NTELYTRPLQSTTLRRSRMRNFNWETLPKHSVVGKHNIWTADKTDGEYELDTDHMEELFSHKQNQQQLKALKRQSLRGQPTAASGGVSILSSKSSMNIGIFLKQFKRPVKEMIEEIKSGSSLSFASGKLRELCKLLPDEGEEKQLVRFKGDHSALPEADLFMLMLVQIPSYEERLSSLVLKEEFFPLMNDMKECIGTLSAAGKELLESDNLHSVIRLVLKTGNYMNAGGYAGSAVGFRMASLLKLVDTKANKPGMNLMHYVVMQALKVDMELLKFTDQLKHIEAAARMNKSEIEAEFDKQVIRVQSAKADTLKQEDLKEQMEDFLKEAEVCLAEIETDLQELQSVSDSVAEYFCENPTTFKLEECFSIFNSFCERFMRAMQENKAREVAEVKRRHRERLQIASKRRSTATCSSRDKEMDGVALQSILQNFLTKGVPQRRTGRPSSAYEGPAIGSPDKGSLSGMTCKVDLPAGKQLRGFKSNDMFRKEWNSAAELTENLSQKDQSDGEECWAKGGIQNEEDGNISRKEEPADSTQPTGRTTGVSPAGRSFSAATDDSEEDLQDNNEDEAQTLREASKKVLRFQNSRSSVSSDDHYPENQKSPGASTRLPRQRTVDQETDRYPEDPTNNDLVQFLLNPQTSSKRNLGRRHTLPTKVPKTEGDEHDLFALPPVRTPHSAKREKGTVPAEGSSKQVFDFTETSHNFQKCSAQDQNSVSEEKPSKPNVSDGDAHGPQDEVGESGELTDSPMQSNAEEIPPKSTQKTENSGLFFYFLKRLGDLSKVQNSKETVHKGNDSAV</sequence>
<feature type="compositionally biased region" description="Polar residues" evidence="2">
    <location>
        <begin position="624"/>
        <end position="642"/>
    </location>
</feature>
<dbReference type="InterPro" id="IPR042201">
    <property type="entry name" value="FH2_Formin_sf"/>
</dbReference>
<feature type="coiled-coil region" evidence="1">
    <location>
        <begin position="314"/>
        <end position="345"/>
    </location>
</feature>
<feature type="region of interest" description="Disordered" evidence="2">
    <location>
        <begin position="434"/>
        <end position="459"/>
    </location>
</feature>
<evidence type="ECO:0000313" key="4">
    <source>
        <dbReference type="Ensembl" id="ENSGACP00000030537.1"/>
    </source>
</evidence>
<reference evidence="4" key="3">
    <citation type="submission" date="2025-09" db="UniProtKB">
        <authorList>
            <consortium name="Ensembl"/>
        </authorList>
    </citation>
    <scope>IDENTIFICATION</scope>
</reference>
<feature type="compositionally biased region" description="Polar residues" evidence="2">
    <location>
        <begin position="688"/>
        <end position="713"/>
    </location>
</feature>
<keyword evidence="5" id="KW-1185">Reference proteome</keyword>
<dbReference type="Ensembl" id="ENSGACT00000060537.1">
    <property type="protein sequence ID" value="ENSGACP00000030537.1"/>
    <property type="gene ID" value="ENSGACG00000022923.1"/>
</dbReference>
<feature type="compositionally biased region" description="Polar residues" evidence="2">
    <location>
        <begin position="531"/>
        <end position="542"/>
    </location>
</feature>
<name>A0AAQ4NVS6_GASAC</name>
<dbReference type="GeneTree" id="ENSGT00940000155128"/>
<dbReference type="Proteomes" id="UP000007635">
    <property type="component" value="Chromosome I"/>
</dbReference>